<comment type="caution">
    <text evidence="4">The sequence shown here is derived from an EMBL/GenBank/DDBJ whole genome shotgun (WGS) entry which is preliminary data.</text>
</comment>
<evidence type="ECO:0000256" key="3">
    <source>
        <dbReference type="ARBA" id="ARBA00023163"/>
    </source>
</evidence>
<dbReference type="Proteomes" id="UP001201463">
    <property type="component" value="Unassembled WGS sequence"/>
</dbReference>
<dbReference type="InterPro" id="IPR052359">
    <property type="entry name" value="HTH-type_reg/antitoxin"/>
</dbReference>
<dbReference type="InterPro" id="IPR010982">
    <property type="entry name" value="Lambda_DNA-bd_dom_sf"/>
</dbReference>
<protein>
    <submittedName>
        <fullName evidence="4">Transcriptional regulator</fullName>
    </submittedName>
</protein>
<keyword evidence="1" id="KW-0805">Transcription regulation</keyword>
<evidence type="ECO:0000256" key="1">
    <source>
        <dbReference type="ARBA" id="ARBA00023015"/>
    </source>
</evidence>
<dbReference type="PANTHER" id="PTHR36511">
    <property type="entry name" value="MERR FAMILY BACTERIAL REGULATORY PROTEIN"/>
    <property type="match status" value="1"/>
</dbReference>
<reference evidence="4 5" key="1">
    <citation type="submission" date="2021-12" db="EMBL/GenBank/DDBJ databases">
        <title>Genome seq of p7.</title>
        <authorList>
            <person name="Seo T."/>
        </authorList>
    </citation>
    <scope>NUCLEOTIDE SEQUENCE [LARGE SCALE GENOMIC DNA]</scope>
    <source>
        <strain evidence="4 5">P7</strain>
    </source>
</reference>
<gene>
    <name evidence="4" type="ORF">LXT12_13965</name>
</gene>
<evidence type="ECO:0000313" key="4">
    <source>
        <dbReference type="EMBL" id="MCE4538358.1"/>
    </source>
</evidence>
<dbReference type="Gene3D" id="1.10.260.40">
    <property type="entry name" value="lambda repressor-like DNA-binding domains"/>
    <property type="match status" value="1"/>
</dbReference>
<dbReference type="RefSeq" id="WP_233392793.1">
    <property type="nucleotide sequence ID" value="NZ_JAJTWT010000005.1"/>
</dbReference>
<keyword evidence="2" id="KW-0238">DNA-binding</keyword>
<proteinExistence type="predicted"/>
<evidence type="ECO:0000256" key="2">
    <source>
        <dbReference type="ARBA" id="ARBA00023125"/>
    </source>
</evidence>
<keyword evidence="3" id="KW-0804">Transcription</keyword>
<dbReference type="EMBL" id="JAJTWT010000005">
    <property type="protein sequence ID" value="MCE4538358.1"/>
    <property type="molecule type" value="Genomic_DNA"/>
</dbReference>
<organism evidence="4 5">
    <name type="scientific">Pelomonas caseinilytica</name>
    <dbReference type="NCBI Taxonomy" id="2906763"/>
    <lineage>
        <taxon>Bacteria</taxon>
        <taxon>Pseudomonadati</taxon>
        <taxon>Pseudomonadota</taxon>
        <taxon>Betaproteobacteria</taxon>
        <taxon>Burkholderiales</taxon>
        <taxon>Sphaerotilaceae</taxon>
        <taxon>Roseateles</taxon>
    </lineage>
</organism>
<dbReference type="SUPFAM" id="SSF47413">
    <property type="entry name" value="lambda repressor-like DNA-binding domains"/>
    <property type="match status" value="1"/>
</dbReference>
<name>A0ABS8XF07_9BURK</name>
<sequence>MLRELLETAEDLNGYGVMSKTNMAKVRALCAEPPVYTPDRVVSVRTTIAKMSQAVFASFLNVSVSTVQKWESPSADKHPSGAAAKLLQLVESKGVEALIA</sequence>
<keyword evidence="5" id="KW-1185">Reference proteome</keyword>
<accession>A0ABS8XF07</accession>
<evidence type="ECO:0000313" key="5">
    <source>
        <dbReference type="Proteomes" id="UP001201463"/>
    </source>
</evidence>
<dbReference type="PANTHER" id="PTHR36511:SF3">
    <property type="entry name" value="ANTITOXIN HIGA-2"/>
    <property type="match status" value="1"/>
</dbReference>